<evidence type="ECO:0000256" key="1">
    <source>
        <dbReference type="SAM" id="MobiDB-lite"/>
    </source>
</evidence>
<feature type="compositionally biased region" description="Low complexity" evidence="1">
    <location>
        <begin position="1"/>
        <end position="27"/>
    </location>
</feature>
<sequence length="68" mass="7547">MRANTLANTLNNPLTNSQATTSASSQTYTRNEPNRPGSVKPLFESTIVRSAWPVLTIFYLLSCDNRTD</sequence>
<name>A0A356LLK3_9BURK</name>
<comment type="caution">
    <text evidence="2">The sequence shown here is derived from an EMBL/GenBank/DDBJ whole genome shotgun (WGS) entry which is preliminary data.</text>
</comment>
<reference evidence="2 3" key="1">
    <citation type="journal article" date="2018" name="Nat. Biotechnol.">
        <title>A standardized bacterial taxonomy based on genome phylogeny substantially revises the tree of life.</title>
        <authorList>
            <person name="Parks D.H."/>
            <person name="Chuvochina M."/>
            <person name="Waite D.W."/>
            <person name="Rinke C."/>
            <person name="Skarshewski A."/>
            <person name="Chaumeil P.A."/>
            <person name="Hugenholtz P."/>
        </authorList>
    </citation>
    <scope>NUCLEOTIDE SEQUENCE [LARGE SCALE GENOMIC DNA]</scope>
    <source>
        <strain evidence="2">UBA10707</strain>
    </source>
</reference>
<evidence type="ECO:0000313" key="2">
    <source>
        <dbReference type="EMBL" id="HBP31415.1"/>
    </source>
</evidence>
<dbReference type="AlphaFoldDB" id="A0A356LLK3"/>
<organism evidence="2 3">
    <name type="scientific">Advenella kashmirensis</name>
    <dbReference type="NCBI Taxonomy" id="310575"/>
    <lineage>
        <taxon>Bacteria</taxon>
        <taxon>Pseudomonadati</taxon>
        <taxon>Pseudomonadota</taxon>
        <taxon>Betaproteobacteria</taxon>
        <taxon>Burkholderiales</taxon>
        <taxon>Alcaligenaceae</taxon>
    </lineage>
</organism>
<gene>
    <name evidence="2" type="ORF">DD666_18650</name>
</gene>
<feature type="region of interest" description="Disordered" evidence="1">
    <location>
        <begin position="1"/>
        <end position="40"/>
    </location>
</feature>
<accession>A0A356LLK3</accession>
<dbReference type="Proteomes" id="UP000264036">
    <property type="component" value="Unassembled WGS sequence"/>
</dbReference>
<protein>
    <submittedName>
        <fullName evidence="2">Uncharacterized protein</fullName>
    </submittedName>
</protein>
<dbReference type="EMBL" id="DOEK01000039">
    <property type="protein sequence ID" value="HBP31415.1"/>
    <property type="molecule type" value="Genomic_DNA"/>
</dbReference>
<proteinExistence type="predicted"/>
<evidence type="ECO:0000313" key="3">
    <source>
        <dbReference type="Proteomes" id="UP000264036"/>
    </source>
</evidence>